<dbReference type="Pfam" id="PF13166">
    <property type="entry name" value="AAA_13"/>
    <property type="match status" value="1"/>
</dbReference>
<name>A0A837R4U7_LACPE</name>
<protein>
    <recommendedName>
        <fullName evidence="1">Protein CR006 P-loop domain-containing protein</fullName>
    </recommendedName>
</protein>
<gene>
    <name evidence="2" type="ORF">FD24_GL001995</name>
</gene>
<comment type="caution">
    <text evidence="2">The sequence shown here is derived from an EMBL/GenBank/DDBJ whole genome shotgun (WGS) entry which is preliminary data.</text>
</comment>
<sequence>MSTLVGVYPNLHLHKEIKVFNSYFLNDNVYTFNLNDKNFSTRDFLLKKDLPKYEKMLFDKDNLMKKELKQRRSKHNFRSRMRKRYQLNDKAFEEMLLKNKEYQRKLANIKKFEEGQQDFDQQIGLLIRQAMARFIKKTNDILHQFTKNITISDLKLVYKAKSKLNQVVFSVSVLGVKKTLDRENVGFDYTLSDGDKSALALSSFLARVSFSEDLEKQVIVIDDPFTSFDSGRKLMTIEAITNLTANVQQIILLTHDKNFLFEFANNVKGIVTASEINLWQLVPSGKFVTFRQLYHSDTEGLIERTLKKLQIFLSEGESNPDRLLSIARSLRPLLEEIFRIKYPEFYEDNTWLSTYLDYIRKSENDPHYRRFAKLLPEKDLIIAVMDYTKKFNHSSSSVIDSVELEGFVKRTLEVFDNI</sequence>
<dbReference type="Gene3D" id="3.40.50.300">
    <property type="entry name" value="P-loop containing nucleotide triphosphate hydrolases"/>
    <property type="match status" value="1"/>
</dbReference>
<feature type="domain" description="Protein CR006 P-loop" evidence="1">
    <location>
        <begin position="187"/>
        <end position="416"/>
    </location>
</feature>
<dbReference type="AlphaFoldDB" id="A0A837R4U7"/>
<proteinExistence type="predicted"/>
<accession>A0A837R4U7</accession>
<dbReference type="EMBL" id="AZCU01000028">
    <property type="protein sequence ID" value="KRK22066.1"/>
    <property type="molecule type" value="Genomic_DNA"/>
</dbReference>
<reference evidence="2 3" key="1">
    <citation type="journal article" date="2015" name="Genome Announc.">
        <title>Expanding the biotechnology potential of lactobacilli through comparative genomics of 213 strains and associated genera.</title>
        <authorList>
            <person name="Sun Z."/>
            <person name="Harris H.M."/>
            <person name="McCann A."/>
            <person name="Guo C."/>
            <person name="Argimon S."/>
            <person name="Zhang W."/>
            <person name="Yang X."/>
            <person name="Jeffery I.B."/>
            <person name="Cooney J.C."/>
            <person name="Kagawa T.F."/>
            <person name="Liu W."/>
            <person name="Song Y."/>
            <person name="Salvetti E."/>
            <person name="Wrobel A."/>
            <person name="Rasinkangas P."/>
            <person name="Parkhill J."/>
            <person name="Rea M.C."/>
            <person name="O'Sullivan O."/>
            <person name="Ritari J."/>
            <person name="Douillard F.P."/>
            <person name="Paul Ross R."/>
            <person name="Yang R."/>
            <person name="Briner A.E."/>
            <person name="Felis G.E."/>
            <person name="de Vos W.M."/>
            <person name="Barrangou R."/>
            <person name="Klaenhammer T.R."/>
            <person name="Caufield P.W."/>
            <person name="Cui Y."/>
            <person name="Zhang H."/>
            <person name="O'Toole P.W."/>
        </authorList>
    </citation>
    <scope>NUCLEOTIDE SEQUENCE [LARGE SCALE GENOMIC DNA]</scope>
    <source>
        <strain evidence="2 3">DSM 20314</strain>
    </source>
</reference>
<evidence type="ECO:0000313" key="3">
    <source>
        <dbReference type="Proteomes" id="UP000051020"/>
    </source>
</evidence>
<dbReference type="Proteomes" id="UP000051020">
    <property type="component" value="Unassembled WGS sequence"/>
</dbReference>
<evidence type="ECO:0000313" key="2">
    <source>
        <dbReference type="EMBL" id="KRK22066.1"/>
    </source>
</evidence>
<dbReference type="InterPro" id="IPR027417">
    <property type="entry name" value="P-loop_NTPase"/>
</dbReference>
<evidence type="ECO:0000259" key="1">
    <source>
        <dbReference type="Pfam" id="PF13166"/>
    </source>
</evidence>
<organism evidence="2 3">
    <name type="scientific">Lactiplantibacillus pentosus DSM 20314</name>
    <dbReference type="NCBI Taxonomy" id="1423791"/>
    <lineage>
        <taxon>Bacteria</taxon>
        <taxon>Bacillati</taxon>
        <taxon>Bacillota</taxon>
        <taxon>Bacilli</taxon>
        <taxon>Lactobacillales</taxon>
        <taxon>Lactobacillaceae</taxon>
        <taxon>Lactiplantibacillus</taxon>
    </lineage>
</organism>
<dbReference type="SUPFAM" id="SSF52540">
    <property type="entry name" value="P-loop containing nucleoside triphosphate hydrolases"/>
    <property type="match status" value="1"/>
</dbReference>
<dbReference type="InterPro" id="IPR026866">
    <property type="entry name" value="CR006_AAA"/>
</dbReference>